<dbReference type="Pfam" id="PF08447">
    <property type="entry name" value="PAS_3"/>
    <property type="match status" value="1"/>
</dbReference>
<dbReference type="Gene3D" id="3.30.70.270">
    <property type="match status" value="1"/>
</dbReference>
<dbReference type="Gene3D" id="2.10.70.100">
    <property type="match status" value="1"/>
</dbReference>
<dbReference type="Gene3D" id="3.30.450.20">
    <property type="entry name" value="PAS domain"/>
    <property type="match status" value="4"/>
</dbReference>
<evidence type="ECO:0000313" key="4">
    <source>
        <dbReference type="EMBL" id="GMA18900.1"/>
    </source>
</evidence>
<feature type="domain" description="PAC" evidence="2">
    <location>
        <begin position="369"/>
        <end position="421"/>
    </location>
</feature>
<dbReference type="InterPro" id="IPR000160">
    <property type="entry name" value="GGDEF_dom"/>
</dbReference>
<dbReference type="SMART" id="SM00086">
    <property type="entry name" value="PAC"/>
    <property type="match status" value="3"/>
</dbReference>
<evidence type="ECO:0000259" key="1">
    <source>
        <dbReference type="PROSITE" id="PS50112"/>
    </source>
</evidence>
<evidence type="ECO:0000313" key="5">
    <source>
        <dbReference type="Proteomes" id="UP001157109"/>
    </source>
</evidence>
<dbReference type="InterPro" id="IPR000014">
    <property type="entry name" value="PAS"/>
</dbReference>
<dbReference type="InterPro" id="IPR000700">
    <property type="entry name" value="PAS-assoc_C"/>
</dbReference>
<evidence type="ECO:0000259" key="2">
    <source>
        <dbReference type="PROSITE" id="PS50113"/>
    </source>
</evidence>
<feature type="domain" description="PAS" evidence="1">
    <location>
        <begin position="422"/>
        <end position="467"/>
    </location>
</feature>
<dbReference type="PROSITE" id="PS50113">
    <property type="entry name" value="PAC"/>
    <property type="match status" value="1"/>
</dbReference>
<dbReference type="PROSITE" id="PS50112">
    <property type="entry name" value="PAS"/>
    <property type="match status" value="2"/>
</dbReference>
<accession>A0ABQ6HMR2</accession>
<keyword evidence="5" id="KW-1185">Reference proteome</keyword>
<organism evidence="4 5">
    <name type="scientific">Arsenicicoccus piscis</name>
    <dbReference type="NCBI Taxonomy" id="673954"/>
    <lineage>
        <taxon>Bacteria</taxon>
        <taxon>Bacillati</taxon>
        <taxon>Actinomycetota</taxon>
        <taxon>Actinomycetes</taxon>
        <taxon>Micrococcales</taxon>
        <taxon>Intrasporangiaceae</taxon>
        <taxon>Arsenicicoccus</taxon>
    </lineage>
</organism>
<dbReference type="InterPro" id="IPR029787">
    <property type="entry name" value="Nucleotide_cyclase"/>
</dbReference>
<dbReference type="Pfam" id="PF00990">
    <property type="entry name" value="GGDEF"/>
    <property type="match status" value="1"/>
</dbReference>
<dbReference type="SUPFAM" id="SSF55785">
    <property type="entry name" value="PYP-like sensor domain (PAS domain)"/>
    <property type="match status" value="3"/>
</dbReference>
<dbReference type="Proteomes" id="UP001157109">
    <property type="component" value="Unassembled WGS sequence"/>
</dbReference>
<dbReference type="SMART" id="SM00267">
    <property type="entry name" value="GGDEF"/>
    <property type="match status" value="1"/>
</dbReference>
<dbReference type="InterPro" id="IPR043128">
    <property type="entry name" value="Rev_trsase/Diguanyl_cyclase"/>
</dbReference>
<dbReference type="PANTHER" id="PTHR44757:SF2">
    <property type="entry name" value="BIOFILM ARCHITECTURE MAINTENANCE PROTEIN MBAA"/>
    <property type="match status" value="1"/>
</dbReference>
<sequence length="872" mass="93525">MPSAATVVACARRAKDLLRVLVTATGAVRDCALPALLDVLCEQVVDLTGAEEVLVSTVRIDSPVGWRVAARAGSATPTWHVGSPVPDDSPLVTAEPPVHPDDETAGSLAVVPLGPTDAPHGMLALRHEAAGIFPDHVVAAVRVLVAVADERLAGTVEALRGRRADGPVLDTLDEAILVLDGLTFAVQVANRAAHQLGVVELVRVLVDGRGATAGELVDAHGRPMPLDRTPVARAVALGVAVRDAVVKVRRPGYPERCFGVTATPVTRPGSGEVMSIVCRVRDVAEERRSRARAEDPAERLAAAQRMSGLGWWEYDVATNTTLVSREVREIAGMDPDDTTPDHGTWLARIHPDDRSLLDWGRLQGDGRPEVEVFRVVRPDGTLRVVQSWTAREFDDHGSLRRVSGATLDVTDRDRALAALADTEDQFRSAFDESPIGMMLLDLRGEQPGRLLRVNSALVDLLGHDHEDQLLGQSIDTWTAWQVLPDELDRLQRLASGELVTATYETRCRRRDGSVFPALVTAAVSGLGSGRPLLLNHVVDRTEQVEATRRAARGEEMFRAAFDHAPTGMLVLSGDPARPGRVLRVNQALADLMGCTAEEAVGVDIGRFLEAGDREPAAANLSRLARGGVGPGPTHRRLLRIDGTVRDVLATSTRLGPPAPGEPAQILTHVMDITGQLEQQRKLEQLALSDPLTGVGNREQLERWLAEAVTRPRPGTTALLLMDLDRFKLLNDTLGHAAGDALLRRIGRGLAAAGEHRWRTARFGGDEFVVLVDGLADGEAGEQAAAVVARELLDLVTAARGARSGPELGVSATVGVALVTPEDDETALLRRADLALYAAKADGRNRFQLCDAALLRRMEGRMRPAPTLRSAGD</sequence>
<dbReference type="RefSeq" id="WP_241442994.1">
    <property type="nucleotide sequence ID" value="NZ_BSUJ01000001.1"/>
</dbReference>
<gene>
    <name evidence="4" type="ORF">GCM10025862_09210</name>
</gene>
<dbReference type="SUPFAM" id="SSF55073">
    <property type="entry name" value="Nucleotide cyclase"/>
    <property type="match status" value="1"/>
</dbReference>
<dbReference type="InterPro" id="IPR035965">
    <property type="entry name" value="PAS-like_dom_sf"/>
</dbReference>
<protein>
    <submittedName>
        <fullName evidence="4">Sensor domain-containing diguanylate cyclase</fullName>
    </submittedName>
</protein>
<reference evidence="5" key="1">
    <citation type="journal article" date="2019" name="Int. J. Syst. Evol. Microbiol.">
        <title>The Global Catalogue of Microorganisms (GCM) 10K type strain sequencing project: providing services to taxonomists for standard genome sequencing and annotation.</title>
        <authorList>
            <consortium name="The Broad Institute Genomics Platform"/>
            <consortium name="The Broad Institute Genome Sequencing Center for Infectious Disease"/>
            <person name="Wu L."/>
            <person name="Ma J."/>
        </authorList>
    </citation>
    <scope>NUCLEOTIDE SEQUENCE [LARGE SCALE GENOMIC DNA]</scope>
    <source>
        <strain evidence="5">NBRC 105830</strain>
    </source>
</reference>
<evidence type="ECO:0000259" key="3">
    <source>
        <dbReference type="PROSITE" id="PS50887"/>
    </source>
</evidence>
<dbReference type="NCBIfam" id="TIGR00254">
    <property type="entry name" value="GGDEF"/>
    <property type="match status" value="1"/>
</dbReference>
<dbReference type="PROSITE" id="PS50887">
    <property type="entry name" value="GGDEF"/>
    <property type="match status" value="1"/>
</dbReference>
<dbReference type="InterPro" id="IPR052155">
    <property type="entry name" value="Biofilm_reg_signaling"/>
</dbReference>
<feature type="domain" description="GGDEF" evidence="3">
    <location>
        <begin position="714"/>
        <end position="851"/>
    </location>
</feature>
<dbReference type="PANTHER" id="PTHR44757">
    <property type="entry name" value="DIGUANYLATE CYCLASE DGCP"/>
    <property type="match status" value="1"/>
</dbReference>
<dbReference type="InterPro" id="IPR013655">
    <property type="entry name" value="PAS_fold_3"/>
</dbReference>
<dbReference type="NCBIfam" id="TIGR00229">
    <property type="entry name" value="sensory_box"/>
    <property type="match status" value="3"/>
</dbReference>
<name>A0ABQ6HMR2_9MICO</name>
<dbReference type="InterPro" id="IPR001610">
    <property type="entry name" value="PAC"/>
</dbReference>
<dbReference type="Pfam" id="PF13188">
    <property type="entry name" value="PAS_8"/>
    <property type="match status" value="2"/>
</dbReference>
<feature type="domain" description="PAS" evidence="1">
    <location>
        <begin position="553"/>
        <end position="627"/>
    </location>
</feature>
<dbReference type="EMBL" id="BSUJ01000001">
    <property type="protein sequence ID" value="GMA18900.1"/>
    <property type="molecule type" value="Genomic_DNA"/>
</dbReference>
<dbReference type="SMART" id="SM00091">
    <property type="entry name" value="PAS"/>
    <property type="match status" value="3"/>
</dbReference>
<dbReference type="SUPFAM" id="SSF55781">
    <property type="entry name" value="GAF domain-like"/>
    <property type="match status" value="1"/>
</dbReference>
<proteinExistence type="predicted"/>
<dbReference type="CDD" id="cd00130">
    <property type="entry name" value="PAS"/>
    <property type="match status" value="3"/>
</dbReference>
<comment type="caution">
    <text evidence="4">The sequence shown here is derived from an EMBL/GenBank/DDBJ whole genome shotgun (WGS) entry which is preliminary data.</text>
</comment>
<dbReference type="CDD" id="cd01949">
    <property type="entry name" value="GGDEF"/>
    <property type="match status" value="1"/>
</dbReference>